<keyword evidence="15" id="KW-1185">Reference proteome</keyword>
<evidence type="ECO:0000313" key="14">
    <source>
        <dbReference type="EMBL" id="KXG78220.1"/>
    </source>
</evidence>
<evidence type="ECO:0000256" key="4">
    <source>
        <dbReference type="ARBA" id="ARBA00022490"/>
    </source>
</evidence>
<dbReference type="STRING" id="520764.AN618_06120"/>
<proteinExistence type="inferred from homology"/>
<comment type="catalytic activity">
    <reaction evidence="8 13">
        <text>7-aminomethyl-7-carbaguanosine(34) in tRNA + S-adenosyl-L-methionine = epoxyqueuosine(34) in tRNA + adenine + L-methionine + 2 H(+)</text>
        <dbReference type="Rhea" id="RHEA:32155"/>
        <dbReference type="Rhea" id="RHEA-COMP:10342"/>
        <dbReference type="Rhea" id="RHEA-COMP:18582"/>
        <dbReference type="ChEBI" id="CHEBI:15378"/>
        <dbReference type="ChEBI" id="CHEBI:16708"/>
        <dbReference type="ChEBI" id="CHEBI:57844"/>
        <dbReference type="ChEBI" id="CHEBI:59789"/>
        <dbReference type="ChEBI" id="CHEBI:82833"/>
        <dbReference type="ChEBI" id="CHEBI:194443"/>
        <dbReference type="EC" id="2.4.99.17"/>
    </reaction>
</comment>
<sequence length="341" mass="39436">MDVKEFYYELPEELIAQEPLPERDKSRLMVVHRDTRSFEHRIFENIIDYLEEGDCLVLNDTRVIPARLLGTRKDTGGKIEFILLKRIEKDKWEILVKPGRRAKLGSEFTFGDGRLQAKVLDYTDAGGRIVEFYYEGIFEHVLDEVGKMPVPPYIKKELEDKERYQTVYARKPGSAAAPTAGFHFTRELLKKIEQKGVRVCYITLHVGLGTFRPVKEEKVEQHKMHHEYFEVDNETARIINATKQQGRRVIAVGTTSTRTLETVADENGFVKSQSGWTDLFIYPGYRFKVVDGLVTNFHLPESTLLMLVCAFADKELIMSAYKEAIKEKYRFYSFGDAMLIV</sequence>
<reference evidence="14 15" key="1">
    <citation type="submission" date="2015-12" db="EMBL/GenBank/DDBJ databases">
        <title>Draft genome sequnece of Fervidicola ferrireducens strain Y170.</title>
        <authorList>
            <person name="Patel B.K."/>
        </authorList>
    </citation>
    <scope>NUCLEOTIDE SEQUENCE [LARGE SCALE GENOMIC DNA]</scope>
    <source>
        <strain evidence="14 15">Y170</strain>
    </source>
</reference>
<keyword evidence="14" id="KW-0413">Isomerase</keyword>
<dbReference type="EC" id="2.4.99.17" evidence="10 13"/>
<dbReference type="OrthoDB" id="9805933at2"/>
<comment type="similarity">
    <text evidence="9 13">Belongs to the QueA family.</text>
</comment>
<comment type="function">
    <text evidence="13">Transfers and isomerizes the ribose moiety from AdoMet to the 7-aminomethyl group of 7-deazaguanine (preQ1-tRNA) to give epoxyqueuosine (oQ-tRNA).</text>
</comment>
<dbReference type="GO" id="GO:0008616">
    <property type="term" value="P:tRNA queuosine(34) biosynthetic process"/>
    <property type="evidence" value="ECO:0007669"/>
    <property type="project" value="UniProtKB-UniRule"/>
</dbReference>
<evidence type="ECO:0000256" key="3">
    <source>
        <dbReference type="ARBA" id="ARBA00011245"/>
    </source>
</evidence>
<dbReference type="UniPathway" id="UPA00392"/>
<evidence type="ECO:0000256" key="11">
    <source>
        <dbReference type="ARBA" id="ARBA00069325"/>
    </source>
</evidence>
<evidence type="ECO:0000256" key="6">
    <source>
        <dbReference type="ARBA" id="ARBA00022691"/>
    </source>
</evidence>
<protein>
    <recommendedName>
        <fullName evidence="11 13">S-adenosylmethionine:tRNA ribosyltransferase-isomerase</fullName>
        <ecNumber evidence="10 13">2.4.99.17</ecNumber>
    </recommendedName>
    <alternativeName>
        <fullName evidence="12 13">Queuosine biosynthesis protein QueA</fullName>
    </alternativeName>
</protein>
<dbReference type="InterPro" id="IPR003699">
    <property type="entry name" value="QueA"/>
</dbReference>
<accession>A0A140LCE5</accession>
<dbReference type="Gene3D" id="2.40.10.240">
    <property type="entry name" value="QueA-like"/>
    <property type="match status" value="1"/>
</dbReference>
<gene>
    <name evidence="13 14" type="primary">queA</name>
    <name evidence="14" type="ORF">AN618_06120</name>
</gene>
<comment type="caution">
    <text evidence="14">The sequence shown here is derived from an EMBL/GenBank/DDBJ whole genome shotgun (WGS) entry which is preliminary data.</text>
</comment>
<dbReference type="Proteomes" id="UP000070427">
    <property type="component" value="Unassembled WGS sequence"/>
</dbReference>
<evidence type="ECO:0000256" key="13">
    <source>
        <dbReference type="HAMAP-Rule" id="MF_00113"/>
    </source>
</evidence>
<keyword evidence="7 13" id="KW-0671">Queuosine biosynthesis</keyword>
<dbReference type="InterPro" id="IPR042119">
    <property type="entry name" value="QueA_dom2"/>
</dbReference>
<dbReference type="RefSeq" id="WP_066351928.1">
    <property type="nucleotide sequence ID" value="NZ_LOED01000004.1"/>
</dbReference>
<evidence type="ECO:0000256" key="5">
    <source>
        <dbReference type="ARBA" id="ARBA00022679"/>
    </source>
</evidence>
<evidence type="ECO:0000256" key="1">
    <source>
        <dbReference type="ARBA" id="ARBA00004496"/>
    </source>
</evidence>
<dbReference type="Gene3D" id="3.40.1780.10">
    <property type="entry name" value="QueA-like"/>
    <property type="match status" value="1"/>
</dbReference>
<dbReference type="GO" id="GO:0051075">
    <property type="term" value="F:S-adenosylmethionine:tRNA ribosyltransferase-isomerase activity"/>
    <property type="evidence" value="ECO:0007669"/>
    <property type="project" value="UniProtKB-EC"/>
</dbReference>
<dbReference type="InterPro" id="IPR042118">
    <property type="entry name" value="QueA_dom1"/>
</dbReference>
<dbReference type="InParanoid" id="A0A140LCE5"/>
<comment type="subcellular location">
    <subcellularLocation>
        <location evidence="1 13">Cytoplasm</location>
    </subcellularLocation>
</comment>
<dbReference type="EMBL" id="LOED01000004">
    <property type="protein sequence ID" value="KXG78220.1"/>
    <property type="molecule type" value="Genomic_DNA"/>
</dbReference>
<keyword evidence="14" id="KW-0328">Glycosyltransferase</keyword>
<comment type="subunit">
    <text evidence="3 13">Monomer.</text>
</comment>
<evidence type="ECO:0000256" key="2">
    <source>
        <dbReference type="ARBA" id="ARBA00004691"/>
    </source>
</evidence>
<comment type="pathway">
    <text evidence="2 13">tRNA modification; tRNA-queuosine biosynthesis.</text>
</comment>
<dbReference type="HAMAP" id="MF_00113">
    <property type="entry name" value="QueA"/>
    <property type="match status" value="1"/>
</dbReference>
<dbReference type="GO" id="GO:0005737">
    <property type="term" value="C:cytoplasm"/>
    <property type="evidence" value="ECO:0007669"/>
    <property type="project" value="UniProtKB-SubCell"/>
</dbReference>
<name>A0A140LCE5_9FIRM</name>
<keyword evidence="6 13" id="KW-0949">S-adenosyl-L-methionine</keyword>
<evidence type="ECO:0000256" key="9">
    <source>
        <dbReference type="ARBA" id="ARBA00061210"/>
    </source>
</evidence>
<dbReference type="Pfam" id="PF02547">
    <property type="entry name" value="Queuosine_synth"/>
    <property type="match status" value="1"/>
</dbReference>
<organism evidence="14 15">
    <name type="scientific">Fervidicola ferrireducens</name>
    <dbReference type="NCBI Taxonomy" id="520764"/>
    <lineage>
        <taxon>Bacteria</taxon>
        <taxon>Bacillati</taxon>
        <taxon>Bacillota</taxon>
        <taxon>Clostridia</taxon>
        <taxon>Thermosediminibacterales</taxon>
        <taxon>Thermosediminibacteraceae</taxon>
        <taxon>Fervidicola</taxon>
    </lineage>
</organism>
<dbReference type="AlphaFoldDB" id="A0A140LCE5"/>
<evidence type="ECO:0000256" key="12">
    <source>
        <dbReference type="ARBA" id="ARBA00076160"/>
    </source>
</evidence>
<dbReference type="FunFam" id="3.40.1780.10:FF:000001">
    <property type="entry name" value="S-adenosylmethionine:tRNA ribosyltransferase-isomerase"/>
    <property type="match status" value="1"/>
</dbReference>
<evidence type="ECO:0000313" key="15">
    <source>
        <dbReference type="Proteomes" id="UP000070427"/>
    </source>
</evidence>
<dbReference type="NCBIfam" id="TIGR00113">
    <property type="entry name" value="queA"/>
    <property type="match status" value="1"/>
</dbReference>
<keyword evidence="5 13" id="KW-0808">Transferase</keyword>
<dbReference type="PANTHER" id="PTHR30307">
    <property type="entry name" value="S-ADENOSYLMETHIONINE:TRNA RIBOSYLTRANSFERASE-ISOMERASE"/>
    <property type="match status" value="1"/>
</dbReference>
<dbReference type="PATRIC" id="fig|520764.3.peg.646"/>
<dbReference type="FunCoup" id="A0A140LCE5">
    <property type="interactions" value="308"/>
</dbReference>
<dbReference type="FunFam" id="2.40.10.240:FF:000002">
    <property type="entry name" value="S-adenosylmethionine:tRNA ribosyltransferase-isomerase"/>
    <property type="match status" value="1"/>
</dbReference>
<dbReference type="PANTHER" id="PTHR30307:SF0">
    <property type="entry name" value="S-ADENOSYLMETHIONINE:TRNA RIBOSYLTRANSFERASE-ISOMERASE"/>
    <property type="match status" value="1"/>
</dbReference>
<evidence type="ECO:0000256" key="8">
    <source>
        <dbReference type="ARBA" id="ARBA00052751"/>
    </source>
</evidence>
<keyword evidence="4 13" id="KW-0963">Cytoplasm</keyword>
<dbReference type="InterPro" id="IPR036100">
    <property type="entry name" value="QueA_sf"/>
</dbReference>
<dbReference type="SUPFAM" id="SSF111337">
    <property type="entry name" value="QueA-like"/>
    <property type="match status" value="1"/>
</dbReference>
<evidence type="ECO:0000256" key="7">
    <source>
        <dbReference type="ARBA" id="ARBA00022785"/>
    </source>
</evidence>
<dbReference type="NCBIfam" id="NF001140">
    <property type="entry name" value="PRK00147.1"/>
    <property type="match status" value="1"/>
</dbReference>
<evidence type="ECO:0000256" key="10">
    <source>
        <dbReference type="ARBA" id="ARBA00066503"/>
    </source>
</evidence>